<sequence length="494" mass="55009">MALNFSHRPIFPAHLAEDNLVSPIRIANGYLVEGILDKNGDGFCKPWHSNREVADCFDYGRDRDDRGGSQQESVSNDILDLLPSDPFGMDISTTFTAITGWLEDLEVDYGGYGTDEIGTSQGNYELFAGLNFIWNNAMRFQALPGKAWLDDKSDIACGFGGFTEEKEVADPSYNCRFGPICVVEDVLSSGNENVCGASCQAEEFREFNGSCYDGDGAAPHAAVSFALGYLGLRDLLSVERVCRSLRATVQSDPLLWRSIYVDQPLNERITDDILLQLTRRAQGNLQGLHLVECPRITDDGLKRVLESNPRLTKVVNAILAPKSRCKLTYGISNYPPKVIYKFDQPPHFTLPLPWPLYALLCVPGCTRLSIEGVVNMLRAFQSTGTPGIKHLRIGGLYGVAHKHFEELKLLLGIDIHEQKNAHKPHFYNRGNFYLLGDDDRAIDIETCPRCQNLRLVYDCPADGCQVKENAAQIVLSSNRSAKRLLTYVFTARDL</sequence>
<proteinExistence type="predicted"/>
<reference evidence="2 3" key="1">
    <citation type="journal article" date="2018" name="PLoS Genet.">
        <title>Population sequencing reveals clonal diversity and ancestral inbreeding in the grapevine cultivar Chardonnay.</title>
        <authorList>
            <person name="Roach M.J."/>
            <person name="Johnson D.L."/>
            <person name="Bohlmann J."/>
            <person name="van Vuuren H.J."/>
            <person name="Jones S.J."/>
            <person name="Pretorius I.S."/>
            <person name="Schmidt S.A."/>
            <person name="Borneman A.R."/>
        </authorList>
    </citation>
    <scope>NUCLEOTIDE SEQUENCE [LARGE SCALE GENOMIC DNA]</scope>
    <source>
        <strain evidence="3">cv. Chardonnay</strain>
        <tissue evidence="2">Leaf</tissue>
    </source>
</reference>
<comment type="caution">
    <text evidence="2">The sequence shown here is derived from an EMBL/GenBank/DDBJ whole genome shotgun (WGS) entry which is preliminary data.</text>
</comment>
<evidence type="ECO:0000313" key="2">
    <source>
        <dbReference type="EMBL" id="RVW90913.1"/>
    </source>
</evidence>
<dbReference type="Pfam" id="PF12937">
    <property type="entry name" value="F-box-like"/>
    <property type="match status" value="1"/>
</dbReference>
<dbReference type="PANTHER" id="PTHR13382:SF22">
    <property type="entry name" value="F-BOX PROTEIN SKIP14"/>
    <property type="match status" value="1"/>
</dbReference>
<dbReference type="EMBL" id="QGNW01000151">
    <property type="protein sequence ID" value="RVW90913.1"/>
    <property type="molecule type" value="Genomic_DNA"/>
</dbReference>
<protein>
    <submittedName>
        <fullName evidence="2">F-box protein SKIP14</fullName>
    </submittedName>
</protein>
<name>A0A438I2H4_VITVI</name>
<gene>
    <name evidence="2" type="primary">SKIP14_0</name>
    <name evidence="2" type="ORF">CK203_028596</name>
</gene>
<organism evidence="2 3">
    <name type="scientific">Vitis vinifera</name>
    <name type="common">Grape</name>
    <dbReference type="NCBI Taxonomy" id="29760"/>
    <lineage>
        <taxon>Eukaryota</taxon>
        <taxon>Viridiplantae</taxon>
        <taxon>Streptophyta</taxon>
        <taxon>Embryophyta</taxon>
        <taxon>Tracheophyta</taxon>
        <taxon>Spermatophyta</taxon>
        <taxon>Magnoliopsida</taxon>
        <taxon>eudicotyledons</taxon>
        <taxon>Gunneridae</taxon>
        <taxon>Pentapetalae</taxon>
        <taxon>rosids</taxon>
        <taxon>Vitales</taxon>
        <taxon>Vitaceae</taxon>
        <taxon>Viteae</taxon>
        <taxon>Vitis</taxon>
    </lineage>
</organism>
<evidence type="ECO:0000313" key="3">
    <source>
        <dbReference type="Proteomes" id="UP000288805"/>
    </source>
</evidence>
<dbReference type="InterPro" id="IPR050648">
    <property type="entry name" value="F-box_LRR-repeat"/>
</dbReference>
<dbReference type="AlphaFoldDB" id="A0A438I2H4"/>
<evidence type="ECO:0000259" key="1">
    <source>
        <dbReference type="Pfam" id="PF12937"/>
    </source>
</evidence>
<feature type="domain" description="F-box" evidence="1">
    <location>
        <begin position="227"/>
        <end position="261"/>
    </location>
</feature>
<accession>A0A438I2H4</accession>
<dbReference type="PANTHER" id="PTHR13382">
    <property type="entry name" value="MITOCHONDRIAL ATP SYNTHASE COUPLING FACTOR B"/>
    <property type="match status" value="1"/>
</dbReference>
<dbReference type="InterPro" id="IPR032675">
    <property type="entry name" value="LRR_dom_sf"/>
</dbReference>
<dbReference type="InterPro" id="IPR036047">
    <property type="entry name" value="F-box-like_dom_sf"/>
</dbReference>
<dbReference type="Gene3D" id="3.80.10.10">
    <property type="entry name" value="Ribonuclease Inhibitor"/>
    <property type="match status" value="1"/>
</dbReference>
<dbReference type="SUPFAM" id="SSF81383">
    <property type="entry name" value="F-box domain"/>
    <property type="match status" value="1"/>
</dbReference>
<dbReference type="Proteomes" id="UP000288805">
    <property type="component" value="Unassembled WGS sequence"/>
</dbReference>
<dbReference type="InterPro" id="IPR001810">
    <property type="entry name" value="F-box_dom"/>
</dbReference>